<dbReference type="InterPro" id="IPR008758">
    <property type="entry name" value="Peptidase_S28"/>
</dbReference>
<evidence type="ECO:0000256" key="5">
    <source>
        <dbReference type="ARBA" id="ARBA00023180"/>
    </source>
</evidence>
<dbReference type="Pfam" id="PF05577">
    <property type="entry name" value="Peptidase_S28"/>
    <property type="match status" value="2"/>
</dbReference>
<feature type="compositionally biased region" description="Polar residues" evidence="6">
    <location>
        <begin position="617"/>
        <end position="635"/>
    </location>
</feature>
<evidence type="ECO:0000256" key="3">
    <source>
        <dbReference type="ARBA" id="ARBA00022729"/>
    </source>
</evidence>
<accession>A0A292PQL0</accession>
<dbReference type="PANTHER" id="PTHR11010:SF109">
    <property type="entry name" value="PEPTIDASE, FAMILY S28, PUTATIVE (AFU_ORTHOLOGUE AFUA_4G03790)-RELATED"/>
    <property type="match status" value="1"/>
</dbReference>
<reference evidence="8" key="1">
    <citation type="submission" date="2015-10" db="EMBL/GenBank/DDBJ databases">
        <authorList>
            <person name="Regsiter A."/>
            <person name="william w."/>
        </authorList>
    </citation>
    <scope>NUCLEOTIDE SEQUENCE</scope>
    <source>
        <strain evidence="8">Montdore</strain>
    </source>
</reference>
<feature type="compositionally biased region" description="Polar residues" evidence="6">
    <location>
        <begin position="528"/>
        <end position="538"/>
    </location>
</feature>
<dbReference type="InterPro" id="IPR029058">
    <property type="entry name" value="AB_hydrolase_fold"/>
</dbReference>
<evidence type="ECO:0000313" key="8">
    <source>
        <dbReference type="EMBL" id="CUS09404.1"/>
    </source>
</evidence>
<evidence type="ECO:0008006" key="10">
    <source>
        <dbReference type="Google" id="ProtNLM"/>
    </source>
</evidence>
<evidence type="ECO:0000256" key="7">
    <source>
        <dbReference type="SAM" id="SignalP"/>
    </source>
</evidence>
<evidence type="ECO:0000256" key="2">
    <source>
        <dbReference type="ARBA" id="ARBA00022670"/>
    </source>
</evidence>
<dbReference type="PANTHER" id="PTHR11010">
    <property type="entry name" value="PROTEASE S28 PRO-X CARBOXYPEPTIDASE-RELATED"/>
    <property type="match status" value="1"/>
</dbReference>
<dbReference type="GO" id="GO:0006508">
    <property type="term" value="P:proteolysis"/>
    <property type="evidence" value="ECO:0007669"/>
    <property type="project" value="UniProtKB-KW"/>
</dbReference>
<keyword evidence="2" id="KW-0645">Protease</keyword>
<feature type="region of interest" description="Disordered" evidence="6">
    <location>
        <begin position="617"/>
        <end position="645"/>
    </location>
</feature>
<organism evidence="8 9">
    <name type="scientific">Tuber aestivum</name>
    <name type="common">summer truffle</name>
    <dbReference type="NCBI Taxonomy" id="59557"/>
    <lineage>
        <taxon>Eukaryota</taxon>
        <taxon>Fungi</taxon>
        <taxon>Dikarya</taxon>
        <taxon>Ascomycota</taxon>
        <taxon>Pezizomycotina</taxon>
        <taxon>Pezizomycetes</taxon>
        <taxon>Pezizales</taxon>
        <taxon>Tuberaceae</taxon>
        <taxon>Tuber</taxon>
    </lineage>
</organism>
<dbReference type="GO" id="GO:0070008">
    <property type="term" value="F:serine-type exopeptidase activity"/>
    <property type="evidence" value="ECO:0007669"/>
    <property type="project" value="InterPro"/>
</dbReference>
<name>A0A292PQL0_9PEZI</name>
<keyword evidence="9" id="KW-1185">Reference proteome</keyword>
<dbReference type="SUPFAM" id="SSF53474">
    <property type="entry name" value="alpha/beta-Hydrolases"/>
    <property type="match status" value="1"/>
</dbReference>
<sequence>MIFLLFLVLTLITAQAAESESLLRPNGVRLSVHSLTEIINRDTLKPAQENDGLPIAPMHYVELPLNHGDPTSPKFRNRYWVDDTYYSPGGPIFFFDNGESDAGGTEAYLRKGATGSLAREFKGYFLASLGRLEESVNLTVPGTRLLILWEHRFYGASMPDMTSAMRFTPDKIADYLKYHTIEQALEDVVVFAKQFTFGNEIVSPGEVPWVFLGGSYPGARGAWMRARNPDIFHASLASSAVVQLQMNFWQYYRVVEETMAKTGYGNCSADIRRLNKWVDNAFDNQNGSAVDQFLEKITGPENSDLWNFFHFDDSPDPEEIWDNRRLNLRGAIEIIFRDFQYVGMNGVLRVFCDGLQYFGDPKRGRTDFRNASGIFEAHNASAAIDIYAKVLAALWPKILDPTDYPPDGVKIDQVYSVDCAISQSTCKEIITLWSWVYQTCVEFGGYQTANVSRPTNLLPKFETLENDLKDCKGWFGNAVAGGPNLDPINKKYGGWNMNPSNVFWSDGEIDPWRSLTPNSIEDNAPKRPSTTKIPSSGSTAGGNTFFGFVIKGGSHCADLGQHVGQGPDENRTNLSPDTIGTKVPAGYVPEADTAHNLFKGALRIWLPAFKAHPLSSESTFNRDTVGSENNRPSRSNSDDEDGEKGLATSLSASRCFYSALIVIGVCAML</sequence>
<keyword evidence="5" id="KW-0325">Glycoprotein</keyword>
<dbReference type="Gene3D" id="3.40.50.1820">
    <property type="entry name" value="alpha/beta hydrolase"/>
    <property type="match status" value="3"/>
</dbReference>
<evidence type="ECO:0000313" key="9">
    <source>
        <dbReference type="Proteomes" id="UP001412239"/>
    </source>
</evidence>
<feature type="signal peptide" evidence="7">
    <location>
        <begin position="1"/>
        <end position="16"/>
    </location>
</feature>
<dbReference type="GO" id="GO:0008239">
    <property type="term" value="F:dipeptidyl-peptidase activity"/>
    <property type="evidence" value="ECO:0007669"/>
    <property type="project" value="TreeGrafter"/>
</dbReference>
<feature type="chain" id="PRO_5012742215" description="Peptidase S28" evidence="7">
    <location>
        <begin position="17"/>
        <end position="669"/>
    </location>
</feature>
<comment type="similarity">
    <text evidence="1">Belongs to the peptidase S28 family.</text>
</comment>
<proteinExistence type="inferred from homology"/>
<gene>
    <name evidence="8" type="ORF">GSTUAT00006526001</name>
</gene>
<evidence type="ECO:0000256" key="4">
    <source>
        <dbReference type="ARBA" id="ARBA00022801"/>
    </source>
</evidence>
<keyword evidence="3 7" id="KW-0732">Signal</keyword>
<dbReference type="Proteomes" id="UP001412239">
    <property type="component" value="Unassembled WGS sequence"/>
</dbReference>
<feature type="region of interest" description="Disordered" evidence="6">
    <location>
        <begin position="514"/>
        <end position="538"/>
    </location>
</feature>
<feature type="region of interest" description="Disordered" evidence="6">
    <location>
        <begin position="559"/>
        <end position="578"/>
    </location>
</feature>
<keyword evidence="4" id="KW-0378">Hydrolase</keyword>
<evidence type="ECO:0000256" key="1">
    <source>
        <dbReference type="ARBA" id="ARBA00011079"/>
    </source>
</evidence>
<dbReference type="AlphaFoldDB" id="A0A292PQL0"/>
<dbReference type="EMBL" id="LN891083">
    <property type="protein sequence ID" value="CUS09404.1"/>
    <property type="molecule type" value="Genomic_DNA"/>
</dbReference>
<protein>
    <recommendedName>
        <fullName evidence="10">Peptidase S28</fullName>
    </recommendedName>
</protein>
<evidence type="ECO:0000256" key="6">
    <source>
        <dbReference type="SAM" id="MobiDB-lite"/>
    </source>
</evidence>